<reference evidence="1" key="1">
    <citation type="submission" date="2022-07" db="EMBL/GenBank/DDBJ databases">
        <title>Genome Sequence of Physisporinus lineatus.</title>
        <authorList>
            <person name="Buettner E."/>
        </authorList>
    </citation>
    <scope>NUCLEOTIDE SEQUENCE</scope>
    <source>
        <strain evidence="1">VT162</strain>
    </source>
</reference>
<accession>A0AAD5V6J2</accession>
<sequence>MPIPDNSTTIDTAAIQTAFAATYKKLVNGEPIECAQSGAVHHPLPVPTGVVLDIVATAPMAFVRATHSVRVFASHTSSAAAALYGYAPEFGDDPRSKVEAKMRETGKSFSEAADEVMFDATDEVLHIPGLPPMHDYERQPQEMLLKGMGQFMLNVRSSFEKCDGLILMVSEEYETEAIAGIRRWFSKTSRSIYHLGPLLPALNNPEVSEKEKSISVNGPEISRFMDSLLESHGPQSMVYIAFGSVFWSAEPEKIWAFLDVLMEKKIPFVMSHASPFSSIPNSVKEKVENSGLGILSQFTPQHTILAHPVTGWSSFLTFNLRICWPFTADQPFNAARLTDILDVAYELYEVRTGLGLKPIFRNGKVPVGTIEAVREEAAQVLKDAFLGDGKRKRENLKKLREAVLDSWSDGGSSKLSMDALADALGA</sequence>
<organism evidence="1 2">
    <name type="scientific">Meripilus lineatus</name>
    <dbReference type="NCBI Taxonomy" id="2056292"/>
    <lineage>
        <taxon>Eukaryota</taxon>
        <taxon>Fungi</taxon>
        <taxon>Dikarya</taxon>
        <taxon>Basidiomycota</taxon>
        <taxon>Agaricomycotina</taxon>
        <taxon>Agaricomycetes</taxon>
        <taxon>Polyporales</taxon>
        <taxon>Meripilaceae</taxon>
        <taxon>Meripilus</taxon>
    </lineage>
</organism>
<dbReference type="PANTHER" id="PTHR48049">
    <property type="entry name" value="GLYCOSYLTRANSFERASE"/>
    <property type="match status" value="1"/>
</dbReference>
<gene>
    <name evidence="1" type="ORF">NLI96_g3560</name>
</gene>
<comment type="caution">
    <text evidence="1">The sequence shown here is derived from an EMBL/GenBank/DDBJ whole genome shotgun (WGS) entry which is preliminary data.</text>
</comment>
<name>A0AAD5V6J2_9APHY</name>
<dbReference type="EMBL" id="JANAWD010000093">
    <property type="protein sequence ID" value="KAJ3487395.1"/>
    <property type="molecule type" value="Genomic_DNA"/>
</dbReference>
<dbReference type="InterPro" id="IPR050481">
    <property type="entry name" value="UDP-glycosyltransf_plant"/>
</dbReference>
<dbReference type="SUPFAM" id="SSF53756">
    <property type="entry name" value="UDP-Glycosyltransferase/glycogen phosphorylase"/>
    <property type="match status" value="1"/>
</dbReference>
<dbReference type="Gene3D" id="3.40.50.2000">
    <property type="entry name" value="Glycogen Phosphorylase B"/>
    <property type="match status" value="2"/>
</dbReference>
<evidence type="ECO:0000313" key="1">
    <source>
        <dbReference type="EMBL" id="KAJ3487395.1"/>
    </source>
</evidence>
<evidence type="ECO:0000313" key="2">
    <source>
        <dbReference type="Proteomes" id="UP001212997"/>
    </source>
</evidence>
<dbReference type="Proteomes" id="UP001212997">
    <property type="component" value="Unassembled WGS sequence"/>
</dbReference>
<keyword evidence="2" id="KW-1185">Reference proteome</keyword>
<protein>
    <submittedName>
        <fullName evidence="1">Uncharacterized protein</fullName>
    </submittedName>
</protein>
<dbReference type="PANTHER" id="PTHR48049:SF132">
    <property type="entry name" value="GLYCOSYLTRANSFERASE"/>
    <property type="match status" value="1"/>
</dbReference>
<proteinExistence type="predicted"/>
<dbReference type="GO" id="GO:0035251">
    <property type="term" value="F:UDP-glucosyltransferase activity"/>
    <property type="evidence" value="ECO:0007669"/>
    <property type="project" value="InterPro"/>
</dbReference>
<dbReference type="AlphaFoldDB" id="A0AAD5V6J2"/>